<evidence type="ECO:0000256" key="2">
    <source>
        <dbReference type="ARBA" id="ARBA00022448"/>
    </source>
</evidence>
<proteinExistence type="inferred from homology"/>
<feature type="compositionally biased region" description="Polar residues" evidence="15">
    <location>
        <begin position="92"/>
        <end position="116"/>
    </location>
</feature>
<protein>
    <recommendedName>
        <fullName evidence="13">ATP synthase subunit b</fullName>
    </recommendedName>
    <alternativeName>
        <fullName evidence="13">ATP synthase F(0) sector subunit b</fullName>
    </alternativeName>
    <alternativeName>
        <fullName evidence="13">ATPase subunit I</fullName>
    </alternativeName>
    <alternativeName>
        <fullName evidence="13">F-type ATPase subunit b</fullName>
        <shortName evidence="13">F-ATPase subunit b</shortName>
    </alternativeName>
</protein>
<dbReference type="NCBIfam" id="TIGR01144">
    <property type="entry name" value="ATP_synt_b"/>
    <property type="match status" value="1"/>
</dbReference>
<evidence type="ECO:0000256" key="4">
    <source>
        <dbReference type="ARBA" id="ARBA00022547"/>
    </source>
</evidence>
<name>A0A091C2N9_9ENTE</name>
<dbReference type="PATRIC" id="fig|1302648.3.peg.1523"/>
<comment type="caution">
    <text evidence="16">The sequence shown here is derived from an EMBL/GenBank/DDBJ whole genome shotgun (WGS) entry which is preliminary data.</text>
</comment>
<dbReference type="InterPro" id="IPR050059">
    <property type="entry name" value="ATP_synthase_B_chain"/>
</dbReference>
<keyword evidence="17" id="KW-1185">Reference proteome</keyword>
<gene>
    <name evidence="13" type="primary">atpF</name>
    <name evidence="16" type="ORF">TMU3MR103_1559</name>
</gene>
<evidence type="ECO:0000256" key="7">
    <source>
        <dbReference type="ARBA" id="ARBA00022989"/>
    </source>
</evidence>
<dbReference type="GO" id="GO:0046961">
    <property type="term" value="F:proton-transporting ATPase activity, rotational mechanism"/>
    <property type="evidence" value="ECO:0007669"/>
    <property type="project" value="TreeGrafter"/>
</dbReference>
<evidence type="ECO:0000256" key="14">
    <source>
        <dbReference type="RuleBase" id="RU003848"/>
    </source>
</evidence>
<dbReference type="GO" id="GO:0046933">
    <property type="term" value="F:proton-transporting ATP synthase activity, rotational mechanism"/>
    <property type="evidence" value="ECO:0007669"/>
    <property type="project" value="UniProtKB-UniRule"/>
</dbReference>
<evidence type="ECO:0000256" key="5">
    <source>
        <dbReference type="ARBA" id="ARBA00022692"/>
    </source>
</evidence>
<comment type="function">
    <text evidence="13">Component of the F(0) channel, it forms part of the peripheral stalk, linking F(1) to F(0).</text>
</comment>
<keyword evidence="4 13" id="KW-0138">CF(0)</keyword>
<dbReference type="PANTHER" id="PTHR33445">
    <property type="entry name" value="ATP SYNTHASE SUBUNIT B', CHLOROPLASTIC"/>
    <property type="match status" value="1"/>
</dbReference>
<evidence type="ECO:0000256" key="15">
    <source>
        <dbReference type="SAM" id="MobiDB-lite"/>
    </source>
</evidence>
<reference evidence="16 17" key="1">
    <citation type="submission" date="2014-08" db="EMBL/GenBank/DDBJ databases">
        <title>Genome sequence of Tetragenococcus muriaticus.</title>
        <authorList>
            <person name="Chuea-nongthon C."/>
            <person name="Rodtong S."/>
            <person name="Yongsawatdigul J."/>
            <person name="Steele J.L."/>
            <person name="Liu X.-y."/>
            <person name="Speers J."/>
            <person name="Glasner J.D."/>
            <person name="Neeno-Eckwall E.C."/>
        </authorList>
    </citation>
    <scope>NUCLEOTIDE SEQUENCE [LARGE SCALE GENOMIC DNA]</scope>
    <source>
        <strain evidence="16 17">3MR10-3</strain>
    </source>
</reference>
<evidence type="ECO:0000256" key="3">
    <source>
        <dbReference type="ARBA" id="ARBA00022475"/>
    </source>
</evidence>
<feature type="region of interest" description="Disordered" evidence="15">
    <location>
        <begin position="56"/>
        <end position="130"/>
    </location>
</feature>
<dbReference type="Gene3D" id="6.10.250.1580">
    <property type="match status" value="1"/>
</dbReference>
<dbReference type="SUPFAM" id="SSF81573">
    <property type="entry name" value="F1F0 ATP synthase subunit B, membrane domain"/>
    <property type="match status" value="1"/>
</dbReference>
<keyword evidence="8 13" id="KW-0406">Ion transport</keyword>
<dbReference type="PANTHER" id="PTHR33445:SF1">
    <property type="entry name" value="ATP SYNTHASE SUBUNIT B"/>
    <property type="match status" value="1"/>
</dbReference>
<dbReference type="Pfam" id="PF00430">
    <property type="entry name" value="ATP-synt_B"/>
    <property type="match status" value="1"/>
</dbReference>
<comment type="subunit">
    <text evidence="13">F-type ATPases have 2 components, F(1) - the catalytic core - and F(0) - the membrane proton channel. F(1) has five subunits: alpha(3), beta(3), gamma(1), delta(1), epsilon(1). F(0) has three main subunits: a(1), b(2) and c(10-14). The alpha and beta chains form an alternating ring which encloses part of the gamma chain. F(1) is attached to F(0) by a central stalk formed by the gamma and epsilon chains, while a peripheral stalk is formed by the delta and b chains.</text>
</comment>
<evidence type="ECO:0000256" key="11">
    <source>
        <dbReference type="ARBA" id="ARBA00025198"/>
    </source>
</evidence>
<dbReference type="InterPro" id="IPR028987">
    <property type="entry name" value="ATP_synth_B-like_membr_sf"/>
</dbReference>
<dbReference type="RefSeq" id="WP_028790153.1">
    <property type="nucleotide sequence ID" value="NZ_JPVT01000164.1"/>
</dbReference>
<keyword evidence="16" id="KW-0378">Hydrolase</keyword>
<evidence type="ECO:0000256" key="1">
    <source>
        <dbReference type="ARBA" id="ARBA00005513"/>
    </source>
</evidence>
<dbReference type="GO" id="GO:0016787">
    <property type="term" value="F:hydrolase activity"/>
    <property type="evidence" value="ECO:0007669"/>
    <property type="project" value="UniProtKB-KW"/>
</dbReference>
<evidence type="ECO:0000313" key="16">
    <source>
        <dbReference type="EMBL" id="KFN90332.1"/>
    </source>
</evidence>
<sequence length="176" mass="19418">MLNQLVLSVADVQNTTISNIVVVTGSFVLLLALLKKFAWNAIADMMNKREKKIANDLDSAEQSRTQAKELEQTRQEQLQSSKSEASDIIKNAKSSGETSRQQIISDAQEEVSQMKENAQEDISNERQAALSSVKGEVGDLSVQIAEKIINQELSKEAHEALINQSIESIGSEDETR</sequence>
<evidence type="ECO:0000313" key="17">
    <source>
        <dbReference type="Proteomes" id="UP000029381"/>
    </source>
</evidence>
<accession>A0A091C2N9</accession>
<dbReference type="HAMAP" id="MF_01398">
    <property type="entry name" value="ATP_synth_b_bprime"/>
    <property type="match status" value="1"/>
</dbReference>
<evidence type="ECO:0000256" key="10">
    <source>
        <dbReference type="ARBA" id="ARBA00023310"/>
    </source>
</evidence>
<evidence type="ECO:0000256" key="9">
    <source>
        <dbReference type="ARBA" id="ARBA00023136"/>
    </source>
</evidence>
<comment type="subcellular location">
    <subcellularLocation>
        <location evidence="13">Cell membrane</location>
        <topology evidence="13">Single-pass membrane protein</topology>
    </subcellularLocation>
    <subcellularLocation>
        <location evidence="12">Endomembrane system</location>
        <topology evidence="12">Single-pass membrane protein</topology>
    </subcellularLocation>
</comment>
<organism evidence="16 17">
    <name type="scientific">Tetragenococcus muriaticus 3MR10-3</name>
    <dbReference type="NCBI Taxonomy" id="1302648"/>
    <lineage>
        <taxon>Bacteria</taxon>
        <taxon>Bacillati</taxon>
        <taxon>Bacillota</taxon>
        <taxon>Bacilli</taxon>
        <taxon>Lactobacillales</taxon>
        <taxon>Enterococcaceae</taxon>
        <taxon>Tetragenococcus</taxon>
    </lineage>
</organism>
<keyword evidence="2 13" id="KW-0813">Transport</keyword>
<keyword evidence="9 13" id="KW-0472">Membrane</keyword>
<keyword evidence="5 13" id="KW-0812">Transmembrane</keyword>
<dbReference type="GO" id="GO:0012505">
    <property type="term" value="C:endomembrane system"/>
    <property type="evidence" value="ECO:0007669"/>
    <property type="project" value="UniProtKB-SubCell"/>
</dbReference>
<dbReference type="GO" id="GO:0005886">
    <property type="term" value="C:plasma membrane"/>
    <property type="evidence" value="ECO:0007669"/>
    <property type="project" value="UniProtKB-SubCell"/>
</dbReference>
<evidence type="ECO:0000256" key="12">
    <source>
        <dbReference type="ARBA" id="ARBA00037847"/>
    </source>
</evidence>
<evidence type="ECO:0000256" key="13">
    <source>
        <dbReference type="HAMAP-Rule" id="MF_01398"/>
    </source>
</evidence>
<keyword evidence="3 13" id="KW-1003">Cell membrane</keyword>
<dbReference type="Proteomes" id="UP000029381">
    <property type="component" value="Unassembled WGS sequence"/>
</dbReference>
<dbReference type="InterPro" id="IPR005864">
    <property type="entry name" value="ATP_synth_F0_bsu_bac"/>
</dbReference>
<dbReference type="AlphaFoldDB" id="A0A091C2N9"/>
<dbReference type="CDD" id="cd06503">
    <property type="entry name" value="ATP-synt_Fo_b"/>
    <property type="match status" value="1"/>
</dbReference>
<keyword evidence="10 13" id="KW-0066">ATP synthesis</keyword>
<dbReference type="EMBL" id="JPVT01000164">
    <property type="protein sequence ID" value="KFN90332.1"/>
    <property type="molecule type" value="Genomic_DNA"/>
</dbReference>
<keyword evidence="7 13" id="KW-1133">Transmembrane helix</keyword>
<keyword evidence="6 13" id="KW-0375">Hydrogen ion transport</keyword>
<evidence type="ECO:0000256" key="6">
    <source>
        <dbReference type="ARBA" id="ARBA00022781"/>
    </source>
</evidence>
<feature type="transmembrane region" description="Helical" evidence="13">
    <location>
        <begin position="20"/>
        <end position="42"/>
    </location>
</feature>
<evidence type="ECO:0000256" key="8">
    <source>
        <dbReference type="ARBA" id="ARBA00023065"/>
    </source>
</evidence>
<dbReference type="InterPro" id="IPR002146">
    <property type="entry name" value="ATP_synth_b/b'su_bac/chlpt"/>
</dbReference>
<comment type="function">
    <text evidence="11 13">F(1)F(0) ATP synthase produces ATP from ADP in the presence of a proton or sodium gradient. F-type ATPases consist of two structural domains, F(1) containing the extramembraneous catalytic core and F(0) containing the membrane proton channel, linked together by a central stalk and a peripheral stalk. During catalysis, ATP synthesis in the catalytic domain of F(1) is coupled via a rotary mechanism of the central stalk subunits to proton translocation.</text>
</comment>
<dbReference type="GO" id="GO:0045259">
    <property type="term" value="C:proton-transporting ATP synthase complex"/>
    <property type="evidence" value="ECO:0007669"/>
    <property type="project" value="UniProtKB-KW"/>
</dbReference>
<comment type="similarity">
    <text evidence="1 13 14">Belongs to the ATPase B chain family.</text>
</comment>